<name>A0ACC3A921_9EURO</name>
<evidence type="ECO:0000313" key="2">
    <source>
        <dbReference type="Proteomes" id="UP001172386"/>
    </source>
</evidence>
<reference evidence="1" key="1">
    <citation type="submission" date="2022-10" db="EMBL/GenBank/DDBJ databases">
        <title>Culturing micro-colonial fungi from biological soil crusts in the Mojave desert and describing Neophaeococcomyces mojavensis, and introducing the new genera and species Taxawa tesnikishii.</title>
        <authorList>
            <person name="Kurbessoian T."/>
            <person name="Stajich J.E."/>
        </authorList>
    </citation>
    <scope>NUCLEOTIDE SEQUENCE</scope>
    <source>
        <strain evidence="1">JES_112</strain>
    </source>
</reference>
<keyword evidence="2" id="KW-1185">Reference proteome</keyword>
<organism evidence="1 2">
    <name type="scientific">Neophaeococcomyces mojaviensis</name>
    <dbReference type="NCBI Taxonomy" id="3383035"/>
    <lineage>
        <taxon>Eukaryota</taxon>
        <taxon>Fungi</taxon>
        <taxon>Dikarya</taxon>
        <taxon>Ascomycota</taxon>
        <taxon>Pezizomycotina</taxon>
        <taxon>Eurotiomycetes</taxon>
        <taxon>Chaetothyriomycetidae</taxon>
        <taxon>Chaetothyriales</taxon>
        <taxon>Chaetothyriales incertae sedis</taxon>
        <taxon>Neophaeococcomyces</taxon>
    </lineage>
</organism>
<dbReference type="EMBL" id="JAPDRQ010000064">
    <property type="protein sequence ID" value="KAJ9657455.1"/>
    <property type="molecule type" value="Genomic_DNA"/>
</dbReference>
<gene>
    <name evidence="1" type="ORF">H2198_004330</name>
</gene>
<accession>A0ACC3A921</accession>
<comment type="caution">
    <text evidence="1">The sequence shown here is derived from an EMBL/GenBank/DDBJ whole genome shotgun (WGS) entry which is preliminary data.</text>
</comment>
<evidence type="ECO:0000313" key="1">
    <source>
        <dbReference type="EMBL" id="KAJ9657455.1"/>
    </source>
</evidence>
<dbReference type="Proteomes" id="UP001172386">
    <property type="component" value="Unassembled WGS sequence"/>
</dbReference>
<protein>
    <submittedName>
        <fullName evidence="1">Uncharacterized protein</fullName>
    </submittedName>
</protein>
<proteinExistence type="predicted"/>
<sequence length="398" mass="45162">MSIHILPYSVEEFNKIPDLAVSVKKLFQWNGESFLISTIRLLLLEHGLTDTFGVQLLHSQFSLRKDEKLVEFNYQATGWDLKNGDELMGGRVVPTSWRLITGKGLMPYEFEFLPLSTDRGFDLTMPKYQAFLKDFVDACEAAQLHDTIALTTRPKQPAGMKTTQRKTNIFFPEGTYEYDPKKTVVVGWYFNLRPTDTDTDALSEEPILRSMCWSKHRVKRHSTGGMAYRLRHHTDHEEISHYKTEDTATHQLCNQIDCEAEVQSKDAAVIKSHTDNEGIVQAKSNDNLDDGETRQLRAHANHTSVSDQKCEPHITYQNSESNAINDAAVTRLCSHCDHEGTNHTETGIHNDNGVNCGLSIPTDDEDTDHQNRDKNECYQKDGFGNQQVGREAKVGETK</sequence>